<evidence type="ECO:0000256" key="6">
    <source>
        <dbReference type="SAM" id="MobiDB-lite"/>
    </source>
</evidence>
<feature type="transmembrane region" description="Helical" evidence="7">
    <location>
        <begin position="799"/>
        <end position="820"/>
    </location>
</feature>
<protein>
    <recommendedName>
        <fullName evidence="8">G-protein coupled receptors family 3 profile domain-containing protein</fullName>
    </recommendedName>
</protein>
<dbReference type="InParanoid" id="A0A2R5GHP0"/>
<evidence type="ECO:0000256" key="5">
    <source>
        <dbReference type="ARBA" id="ARBA00023136"/>
    </source>
</evidence>
<comment type="caution">
    <text evidence="9">The sequence shown here is derived from an EMBL/GenBank/DDBJ whole genome shotgun (WGS) entry which is preliminary data.</text>
</comment>
<feature type="transmembrane region" description="Helical" evidence="7">
    <location>
        <begin position="981"/>
        <end position="1000"/>
    </location>
</feature>
<dbReference type="InterPro" id="IPR017853">
    <property type="entry name" value="GH"/>
</dbReference>
<dbReference type="SUPFAM" id="SSF51445">
    <property type="entry name" value="(Trans)glycosidases"/>
    <property type="match status" value="1"/>
</dbReference>
<dbReference type="GO" id="GO:0016020">
    <property type="term" value="C:membrane"/>
    <property type="evidence" value="ECO:0007669"/>
    <property type="project" value="UniProtKB-SubCell"/>
</dbReference>
<evidence type="ECO:0000259" key="8">
    <source>
        <dbReference type="PROSITE" id="PS50259"/>
    </source>
</evidence>
<keyword evidence="10" id="KW-1185">Reference proteome</keyword>
<evidence type="ECO:0000256" key="1">
    <source>
        <dbReference type="ARBA" id="ARBA00004141"/>
    </source>
</evidence>
<dbReference type="GO" id="GO:0004930">
    <property type="term" value="F:G protein-coupled receptor activity"/>
    <property type="evidence" value="ECO:0007669"/>
    <property type="project" value="InterPro"/>
</dbReference>
<evidence type="ECO:0000256" key="4">
    <source>
        <dbReference type="ARBA" id="ARBA00022989"/>
    </source>
</evidence>
<feature type="transmembrane region" description="Helical" evidence="7">
    <location>
        <begin position="832"/>
        <end position="853"/>
    </location>
</feature>
<dbReference type="InterPro" id="IPR024370">
    <property type="entry name" value="PBP_domain"/>
</dbReference>
<evidence type="ECO:0000313" key="10">
    <source>
        <dbReference type="Proteomes" id="UP000241890"/>
    </source>
</evidence>
<proteinExistence type="inferred from homology"/>
<dbReference type="OrthoDB" id="204216at2759"/>
<dbReference type="PANTHER" id="PTHR42996:SF1">
    <property type="entry name" value="PHOSPHATE-BINDING PROTEIN PSTS"/>
    <property type="match status" value="1"/>
</dbReference>
<dbReference type="InterPro" id="IPR017978">
    <property type="entry name" value="GPCR_3_C"/>
</dbReference>
<evidence type="ECO:0000256" key="7">
    <source>
        <dbReference type="SAM" id="Phobius"/>
    </source>
</evidence>
<dbReference type="PANTHER" id="PTHR42996">
    <property type="entry name" value="PHOSPHATE-BINDING PROTEIN PSTS"/>
    <property type="match status" value="1"/>
</dbReference>
<comment type="similarity">
    <text evidence="2">Belongs to the PstS family.</text>
</comment>
<feature type="domain" description="G-protein coupled receptors family 3 profile" evidence="8">
    <location>
        <begin position="946"/>
        <end position="1012"/>
    </location>
</feature>
<feature type="region of interest" description="Disordered" evidence="6">
    <location>
        <begin position="1033"/>
        <end position="1059"/>
    </location>
</feature>
<feature type="transmembrane region" description="Helical" evidence="7">
    <location>
        <begin position="952"/>
        <end position="974"/>
    </location>
</feature>
<keyword evidence="3 7" id="KW-0812">Transmembrane</keyword>
<comment type="subcellular location">
    <subcellularLocation>
        <location evidence="1">Membrane</location>
        <topology evidence="1">Multi-pass membrane protein</topology>
    </subcellularLocation>
</comment>
<feature type="transmembrane region" description="Helical" evidence="7">
    <location>
        <begin position="925"/>
        <end position="946"/>
    </location>
</feature>
<dbReference type="Gene3D" id="3.40.190.10">
    <property type="entry name" value="Periplasmic binding protein-like II"/>
    <property type="match status" value="3"/>
</dbReference>
<sequence length="1904" mass="209129">MLRLDISNLSYIFMLCVALNPKGIIAGPVYANEEAAAEACEAFTGADANSLGSSGEVLVQVAGATFPERLYESAMFAYGFTANNVQISYTGTGSSKGLCRIKEYCKECGHPFEVDFDGTSSGDDRQPSVIDLAGSDAVMTWDSYNEYSDLEMYPSVAGAVVPIYNLENVPDLVLSTEVLSRIFRQCDYPATDGCEPESIAYWNHSDILDLNPGREDALHEASQQHGKIKVMVRADGSGTTEIFRSALSSFEEAFKIQVGVSSKSTWNAVNLEKKDTTMGLVSSVLLTPGSVSYAVLADADEMNAQKAGISKDGTIVHASSESVNFAVMEKGLDFGNNGDNSTSMTADIFGAKGRLAWPVVGYTYFVLRKDTLREGATCANREATFDFLTWFYTDTVVSTLAETLGFASLPSEVSAAVLERIRTSFKCNGELVYEAPRKVNVHFDINPVLDQVMALVEPAYKSIRDTLTFNVSIASDAPSWTDVEIAQPAMLIDFADRITDMLSRKSTMAIELGLRRLRFTGVAHAIVFNLCGAISQNQCSYSTVAVSMDVKTLTAILDGSISRWDASGIIAVDKETTATLPNEMIRLFRSDDASSLDWMDRFSAQLSAASGESNFTFSASATTVNSPEALLATVYSTPFSMAVIPLVSQLGSLASMISIQTDDGDTLAISESSILECIEDIEISSSVPSRNVSTSCWPFVEVLDAVFPTNFLNEACKDDSNEDDSVFSEGEEFATFLHWFLDVDTLQRPLASAEMAYAPQRSSSALADVELAATAVTCNGQSVMLPQHDIGVMSDASKIVITIVVLLFEASILGLLVWVVRKRRAAIIHVSSPVFLIQVLVGAFISVHTAILVTKDDSVLFGENADLYNEIDVYASLDINCMLIPIFFFAGFGIIVVPLLLKTWRINKLFNNKRLKRISISNRQLFQYELLFLACVLVTLLAWLIFSEGRFIAMALVSYLELFVLGIPIFMVTINTPSLDGLVKALVIILCTLDALGLIFGPKVYGYLFSEEAKHRFFSTNKTSVNTSGYHQTAHGLTSKGTNSLSPRNLTSSSNKMTATEKRRRACSQTWATAFVLALSLACLAAVARGRAPKTAMDPIKLGFTLDLDEGSFTLGFDMQDGKHGDPAIFTSLPVSTTVDGQTLTAGVDLKLKDVKTCNGTDKLGHFRETRFIWQRKGNADDTWTFETAVLRYEESETLVFVQNWPQGANDTSVHSSNHAASHWPSFAIAPSYYDKVRHDRPLEYVDYLTQLNIGLLSFNDRFMQRSAADALGYATHEFGGERAGPMIFFDRHMSWNLAIGPLAGSMATTVQGLDIREGEIFASGLLGSIDHVPPGFELRTILTISGAGVTVACKQLGEAMLAYQDIGDMRQEAIARDISLSYLGYITDNGAYYYYKTENGATYEDTMLQVYEDAKSKDIPYRYIQLDSWWYKRGKGGGVERWEARDDVFPHGLAEFSKRTDWPLFLHNRYWSPDNVYNVDNGGKYHFEVENSYSVPLDQEFWDDLMRNMSAKGMFVYEQDWLYNEFEGMPSHLMREPTLGASWLAQMARAALAYNVSIQYCMPLPRMVLQSIEHPAVTQVRAGDDYHPGNTQNCRFPYCLYYIQTTSLLLWSLDLAPAKDVFWTSQVQPGNPYGEAEEPHAEMLAAVAVYSAGPVQVGDKVGHADKRVIDLMCAPDGRLLQPSRPLTAIDQCFIDAAFGGAQPNVNIGTTLSTKGHEICATSSTHTYVDGHKWVHVVSILSQMETVVTPAMLPVDADPSQKYLAYTGYGAPRNFTQLGDFDGTHPMRVPKSGASDFRVFHAAPWLGDNDKGTQIAILGEAAKLVPVSEHRFAAIKWESGGVRLGLRGVPGESMVVTIARRNLSRATASQAPPPVLDHIEVKFAEDYHSLLVPLMTESFAQAIL</sequence>
<feature type="transmembrane region" description="Helical" evidence="7">
    <location>
        <begin position="882"/>
        <end position="904"/>
    </location>
</feature>
<keyword evidence="5 7" id="KW-0472">Membrane</keyword>
<organism evidence="9 10">
    <name type="scientific">Hondaea fermentalgiana</name>
    <dbReference type="NCBI Taxonomy" id="2315210"/>
    <lineage>
        <taxon>Eukaryota</taxon>
        <taxon>Sar</taxon>
        <taxon>Stramenopiles</taxon>
        <taxon>Bigyra</taxon>
        <taxon>Labyrinthulomycetes</taxon>
        <taxon>Thraustochytrida</taxon>
        <taxon>Thraustochytriidae</taxon>
        <taxon>Hondaea</taxon>
    </lineage>
</organism>
<accession>A0A2R5GHP0</accession>
<gene>
    <name evidence="9" type="ORF">FCC1311_054602</name>
</gene>
<dbReference type="PROSITE" id="PS50259">
    <property type="entry name" value="G_PROTEIN_RECEP_F3_4"/>
    <property type="match status" value="1"/>
</dbReference>
<feature type="compositionally biased region" description="Polar residues" evidence="6">
    <location>
        <begin position="1033"/>
        <end position="1058"/>
    </location>
</feature>
<dbReference type="SUPFAM" id="SSF53850">
    <property type="entry name" value="Periplasmic binding protein-like II"/>
    <property type="match status" value="2"/>
</dbReference>
<dbReference type="Pfam" id="PF00003">
    <property type="entry name" value="7tm_3"/>
    <property type="match status" value="1"/>
</dbReference>
<dbReference type="InterPro" id="IPR050962">
    <property type="entry name" value="Phosphate-bind_PstS"/>
</dbReference>
<keyword evidence="4 7" id="KW-1133">Transmembrane helix</keyword>
<dbReference type="EMBL" id="BEYU01000054">
    <property type="protein sequence ID" value="GBG29238.1"/>
    <property type="molecule type" value="Genomic_DNA"/>
</dbReference>
<evidence type="ECO:0000313" key="9">
    <source>
        <dbReference type="EMBL" id="GBG29238.1"/>
    </source>
</evidence>
<dbReference type="Pfam" id="PF12849">
    <property type="entry name" value="PBP_like_2"/>
    <property type="match status" value="1"/>
</dbReference>
<reference evidence="9 10" key="1">
    <citation type="submission" date="2017-12" db="EMBL/GenBank/DDBJ databases">
        <title>Sequencing, de novo assembly and annotation of complete genome of a new Thraustochytrid species, strain FCC1311.</title>
        <authorList>
            <person name="Sedici K."/>
            <person name="Godart F."/>
            <person name="Aiese Cigliano R."/>
            <person name="Sanseverino W."/>
            <person name="Barakat M."/>
            <person name="Ortet P."/>
            <person name="Marechal E."/>
            <person name="Cagnac O."/>
            <person name="Amato A."/>
        </authorList>
    </citation>
    <scope>NUCLEOTIDE SEQUENCE [LARGE SCALE GENOMIC DNA]</scope>
</reference>
<evidence type="ECO:0000256" key="2">
    <source>
        <dbReference type="ARBA" id="ARBA00008725"/>
    </source>
</evidence>
<evidence type="ECO:0000256" key="3">
    <source>
        <dbReference type="ARBA" id="ARBA00022692"/>
    </source>
</evidence>
<dbReference type="Proteomes" id="UP000241890">
    <property type="component" value="Unassembled WGS sequence"/>
</dbReference>
<name>A0A2R5GHP0_9STRA</name>